<dbReference type="SMART" id="SM00900">
    <property type="entry name" value="FMN_bind"/>
    <property type="match status" value="1"/>
</dbReference>
<feature type="chain" id="PRO_5002895275" description="Urocanate reductase" evidence="10">
    <location>
        <begin position="35"/>
        <end position="598"/>
    </location>
</feature>
<evidence type="ECO:0000256" key="4">
    <source>
        <dbReference type="ARBA" id="ARBA00015872"/>
    </source>
</evidence>
<feature type="domain" description="FMN-binding" evidence="11">
    <location>
        <begin position="52"/>
        <end position="126"/>
    </location>
</feature>
<evidence type="ECO:0000256" key="1">
    <source>
        <dbReference type="ARBA" id="ARBA00001917"/>
    </source>
</evidence>
<evidence type="ECO:0000313" key="13">
    <source>
        <dbReference type="Proteomes" id="UP000005950"/>
    </source>
</evidence>
<comment type="cofactor">
    <cofactor evidence="2">
        <name>FAD</name>
        <dbReference type="ChEBI" id="CHEBI:57692"/>
    </cofactor>
</comment>
<dbReference type="GO" id="GO:0033765">
    <property type="term" value="F:steroid dehydrogenase activity, acting on the CH-CH group of donors"/>
    <property type="evidence" value="ECO:0007669"/>
    <property type="project" value="UniProtKB-ARBA"/>
</dbReference>
<reference evidence="12 13" key="1">
    <citation type="submission" date="2008-12" db="EMBL/GenBank/DDBJ databases">
        <authorList>
            <person name="Fulton L."/>
            <person name="Clifton S."/>
            <person name="Fulton B."/>
            <person name="Xu J."/>
            <person name="Minx P."/>
            <person name="Pepin K.H."/>
            <person name="Johnson M."/>
            <person name="Bhonagiri V."/>
            <person name="Nash W.E."/>
            <person name="Mardis E.R."/>
            <person name="Wilson R.K."/>
        </authorList>
    </citation>
    <scope>NUCLEOTIDE SEQUENCE [LARGE SCALE GENOMIC DNA]</scope>
    <source>
        <strain evidence="12 13">DSM 12042</strain>
    </source>
</reference>
<proteinExistence type="predicted"/>
<dbReference type="OrthoDB" id="353581at2"/>
<reference evidence="12 13" key="2">
    <citation type="submission" date="2009-02" db="EMBL/GenBank/DDBJ databases">
        <title>Draft genome sequence of Holdemania filiformis DSM 12042.</title>
        <authorList>
            <person name="Sudarsanam P."/>
            <person name="Ley R."/>
            <person name="Guruge J."/>
            <person name="Turnbaugh P.J."/>
            <person name="Mahowald M."/>
            <person name="Liep D."/>
            <person name="Gordon J."/>
        </authorList>
    </citation>
    <scope>NUCLEOTIDE SEQUENCE [LARGE SCALE GENOMIC DNA]</scope>
    <source>
        <strain evidence="12 13">DSM 12042</strain>
    </source>
</reference>
<protein>
    <recommendedName>
        <fullName evidence="4">Urocanate reductase</fullName>
        <ecNumber evidence="3">1.3.99.33</ecNumber>
    </recommendedName>
</protein>
<dbReference type="EMBL" id="ACCF01000040">
    <property type="protein sequence ID" value="EEF69276.1"/>
    <property type="molecule type" value="Genomic_DNA"/>
</dbReference>
<dbReference type="STRING" id="545696.HOLDEFILI_00549"/>
<dbReference type="Pfam" id="PF00890">
    <property type="entry name" value="FAD_binding_2"/>
    <property type="match status" value="1"/>
</dbReference>
<comment type="cofactor">
    <cofactor evidence="1">
        <name>FMN</name>
        <dbReference type="ChEBI" id="CHEBI:58210"/>
    </cofactor>
</comment>
<evidence type="ECO:0000256" key="9">
    <source>
        <dbReference type="SAM" id="Coils"/>
    </source>
</evidence>
<dbReference type="Gene3D" id="3.90.1010.20">
    <property type="match status" value="1"/>
</dbReference>
<dbReference type="PRINTS" id="PR00368">
    <property type="entry name" value="FADPNR"/>
</dbReference>
<dbReference type="GO" id="GO:0010181">
    <property type="term" value="F:FMN binding"/>
    <property type="evidence" value="ECO:0007669"/>
    <property type="project" value="InterPro"/>
</dbReference>
<keyword evidence="7" id="KW-0560">Oxidoreductase</keyword>
<keyword evidence="9" id="KW-0175">Coiled coil</keyword>
<dbReference type="InterPro" id="IPR003953">
    <property type="entry name" value="FAD-dep_OxRdtase_2_FAD-bd"/>
</dbReference>
<dbReference type="InterPro" id="IPR027477">
    <property type="entry name" value="Succ_DH/fumarate_Rdtase_cat_sf"/>
</dbReference>
<sequence length="598" mass="62275">MHVKEGKEMKKLICLLLASLLCLAGCSTTPKAPAAEGESLFKAGTYTGVGDGRNGPITVEMTFTAGAIESITVKEHTETAGICDPAIEKIPGAVVESQSLGVDTVAGATLTSDGILKAIEDCVVQAGGDVEKLKAATEKTPQAKTEESRSTDVVVVGSGITGMSAALSAKEAGADVVVIEKQATTGGTTAIAGGYLISIDSKLYDDSDFDDSLETFRKYWDERMSYSGQESGYPDEERWEAIVSKTGETVDWLQEKGVTWEAFTGFGPYPTAHNPAGGRGLIDEMVKIAEAQGIEVITECKGEKLVLDDQGAVVGIVAETSDKVITFNTASVVLATGGISANAEMVKQYSPKVDKAGTISVAAAGSTGDGLTMALEAGAVPFDSFFTSICATTVDPALASQVADASKLTTNKQLGVNAKGERFASEAAVYFDALGSDMIQDGNAPFYYIYDSSDAEIAKILEQGATAGAVVKADTIEALAEGMKVDAATLKATYDRYQEQVAAGKDEDFGKAAENLTSLETAPYYAVVFYPTTFGSQGGVLTSETGQVLNQAKEAIPGLYAAGEMSNRYFYNENYVLAASLGLYATTGRIAGAAAAAK</sequence>
<evidence type="ECO:0000256" key="7">
    <source>
        <dbReference type="ARBA" id="ARBA00023002"/>
    </source>
</evidence>
<evidence type="ECO:0000256" key="5">
    <source>
        <dbReference type="ARBA" id="ARBA00022630"/>
    </source>
</evidence>
<organism evidence="12 13">
    <name type="scientific">Holdemania filiformis DSM 12042</name>
    <dbReference type="NCBI Taxonomy" id="545696"/>
    <lineage>
        <taxon>Bacteria</taxon>
        <taxon>Bacillati</taxon>
        <taxon>Bacillota</taxon>
        <taxon>Erysipelotrichia</taxon>
        <taxon>Erysipelotrichales</taxon>
        <taxon>Erysipelotrichaceae</taxon>
        <taxon>Holdemania</taxon>
    </lineage>
</organism>
<name>B9Y418_9FIRM</name>
<accession>B9Y418</accession>
<dbReference type="Gene3D" id="3.90.700.10">
    <property type="entry name" value="Succinate dehydrogenase/fumarate reductase flavoprotein, catalytic domain"/>
    <property type="match status" value="1"/>
</dbReference>
<dbReference type="Proteomes" id="UP000005950">
    <property type="component" value="Unassembled WGS sequence"/>
</dbReference>
<dbReference type="GO" id="GO:0016020">
    <property type="term" value="C:membrane"/>
    <property type="evidence" value="ECO:0007669"/>
    <property type="project" value="InterPro"/>
</dbReference>
<dbReference type="InterPro" id="IPR050315">
    <property type="entry name" value="FAD-oxidoreductase_2"/>
</dbReference>
<feature type="signal peptide" evidence="10">
    <location>
        <begin position="1"/>
        <end position="34"/>
    </location>
</feature>
<dbReference type="Pfam" id="PF04205">
    <property type="entry name" value="FMN_bind"/>
    <property type="match status" value="1"/>
</dbReference>
<dbReference type="GO" id="GO:0008202">
    <property type="term" value="P:steroid metabolic process"/>
    <property type="evidence" value="ECO:0007669"/>
    <property type="project" value="UniProtKB-ARBA"/>
</dbReference>
<dbReference type="InterPro" id="IPR007329">
    <property type="entry name" value="FMN-bd"/>
</dbReference>
<comment type="caution">
    <text evidence="12">The sequence shown here is derived from an EMBL/GenBank/DDBJ whole genome shotgun (WGS) entry which is preliminary data.</text>
</comment>
<dbReference type="SUPFAM" id="SSF56425">
    <property type="entry name" value="Succinate dehydrogenase/fumarate reductase flavoprotein, catalytic domain"/>
    <property type="match status" value="1"/>
</dbReference>
<keyword evidence="5" id="KW-0285">Flavoprotein</keyword>
<dbReference type="EC" id="1.3.99.33" evidence="3"/>
<keyword evidence="6" id="KW-0274">FAD</keyword>
<evidence type="ECO:0000259" key="11">
    <source>
        <dbReference type="SMART" id="SM00900"/>
    </source>
</evidence>
<dbReference type="PANTHER" id="PTHR43400">
    <property type="entry name" value="FUMARATE REDUCTASE"/>
    <property type="match status" value="1"/>
</dbReference>
<dbReference type="InterPro" id="IPR036188">
    <property type="entry name" value="FAD/NAD-bd_sf"/>
</dbReference>
<comment type="catalytic activity">
    <reaction evidence="8">
        <text>dihydrourocanate + A = urocanate + AH2</text>
        <dbReference type="Rhea" id="RHEA:36059"/>
        <dbReference type="ChEBI" id="CHEBI:13193"/>
        <dbReference type="ChEBI" id="CHEBI:17499"/>
        <dbReference type="ChEBI" id="CHEBI:27247"/>
        <dbReference type="ChEBI" id="CHEBI:72991"/>
        <dbReference type="EC" id="1.3.99.33"/>
    </reaction>
</comment>
<evidence type="ECO:0000256" key="6">
    <source>
        <dbReference type="ARBA" id="ARBA00022827"/>
    </source>
</evidence>
<feature type="coiled-coil region" evidence="9">
    <location>
        <begin position="480"/>
        <end position="507"/>
    </location>
</feature>
<keyword evidence="10" id="KW-0732">Signal</keyword>
<dbReference type="SUPFAM" id="SSF51905">
    <property type="entry name" value="FAD/NAD(P)-binding domain"/>
    <property type="match status" value="1"/>
</dbReference>
<evidence type="ECO:0000256" key="2">
    <source>
        <dbReference type="ARBA" id="ARBA00001974"/>
    </source>
</evidence>
<evidence type="ECO:0000256" key="3">
    <source>
        <dbReference type="ARBA" id="ARBA00013137"/>
    </source>
</evidence>
<evidence type="ECO:0000256" key="10">
    <source>
        <dbReference type="SAM" id="SignalP"/>
    </source>
</evidence>
<dbReference type="PANTHER" id="PTHR43400:SF10">
    <property type="entry name" value="3-OXOSTEROID 1-DEHYDROGENASE"/>
    <property type="match status" value="1"/>
</dbReference>
<evidence type="ECO:0000256" key="8">
    <source>
        <dbReference type="ARBA" id="ARBA00049922"/>
    </source>
</evidence>
<gene>
    <name evidence="12" type="ORF">HOLDEFILI_00549</name>
</gene>
<evidence type="ECO:0000313" key="12">
    <source>
        <dbReference type="EMBL" id="EEF69276.1"/>
    </source>
</evidence>
<dbReference type="Gene3D" id="3.50.50.60">
    <property type="entry name" value="FAD/NAD(P)-binding domain"/>
    <property type="match status" value="1"/>
</dbReference>
<dbReference type="AlphaFoldDB" id="B9Y418"/>
<dbReference type="eggNOG" id="COG1053">
    <property type="taxonomic scope" value="Bacteria"/>
</dbReference>
<dbReference type="HOGENOM" id="CLU_011398_4_0_9"/>